<dbReference type="InterPro" id="IPR036568">
    <property type="entry name" value="GGCT-like_sf"/>
</dbReference>
<proteinExistence type="predicted"/>
<evidence type="ECO:0000313" key="2">
    <source>
        <dbReference type="EMBL" id="XCM36421.1"/>
    </source>
</evidence>
<dbReference type="EMBL" id="CP159837">
    <property type="protein sequence ID" value="XCM36421.1"/>
    <property type="molecule type" value="Genomic_DNA"/>
</dbReference>
<organism evidence="2">
    <name type="scientific">Planktothricoides raciborskii GIHE-MW2</name>
    <dbReference type="NCBI Taxonomy" id="2792601"/>
    <lineage>
        <taxon>Bacteria</taxon>
        <taxon>Bacillati</taxon>
        <taxon>Cyanobacteriota</taxon>
        <taxon>Cyanophyceae</taxon>
        <taxon>Oscillatoriophycideae</taxon>
        <taxon>Oscillatoriales</taxon>
        <taxon>Oscillatoriaceae</taxon>
        <taxon>Planktothricoides</taxon>
    </lineage>
</organism>
<accession>A0AAU8JCZ8</accession>
<gene>
    <name evidence="2" type="ORF">ABWT76_005180</name>
</gene>
<dbReference type="RefSeq" id="WP_054470040.1">
    <property type="nucleotide sequence ID" value="NZ_CP159837.1"/>
</dbReference>
<protein>
    <submittedName>
        <fullName evidence="2">Gamma-glutamylcyclotransferase</fullName>
    </submittedName>
</protein>
<dbReference type="Gene3D" id="3.10.490.10">
    <property type="entry name" value="Gamma-glutamyl cyclotransferase-like"/>
    <property type="match status" value="1"/>
</dbReference>
<reference evidence="2" key="1">
    <citation type="submission" date="2024-07" db="EMBL/GenBank/DDBJ databases">
        <authorList>
            <person name="Kim Y.J."/>
            <person name="Jeong J.Y."/>
        </authorList>
    </citation>
    <scope>NUCLEOTIDE SEQUENCE</scope>
    <source>
        <strain evidence="2">GIHE-MW2</strain>
    </source>
</reference>
<sequence length="140" mass="15757">MLTKIFVYGTLKPGECNYYRYCEGKVIKAEEAIAFGQLFHLSELGYPGMTLGQGKVHGVVLSFTDPNIFQSIDVLEGYDPNRPPEANEYNRQQIEVYTVTGISLGLVWTYIMTPQRVSLRGGVFLPEGIWCVPTNEQTIE</sequence>
<dbReference type="SUPFAM" id="SSF110857">
    <property type="entry name" value="Gamma-glutamyl cyclotransferase-like"/>
    <property type="match status" value="1"/>
</dbReference>
<dbReference type="Pfam" id="PF06094">
    <property type="entry name" value="GGACT"/>
    <property type="match status" value="1"/>
</dbReference>
<dbReference type="CDD" id="cd06661">
    <property type="entry name" value="GGCT_like"/>
    <property type="match status" value="1"/>
</dbReference>
<dbReference type="AlphaFoldDB" id="A0AAU8JCZ8"/>
<feature type="domain" description="Gamma-glutamylcyclotransferase AIG2-like" evidence="1">
    <location>
        <begin position="5"/>
        <end position="130"/>
    </location>
</feature>
<name>A0AAU8JCZ8_9CYAN</name>
<dbReference type="InterPro" id="IPR013024">
    <property type="entry name" value="GGCT-like"/>
</dbReference>
<evidence type="ECO:0000259" key="1">
    <source>
        <dbReference type="Pfam" id="PF06094"/>
    </source>
</evidence>
<dbReference type="InterPro" id="IPR009288">
    <property type="entry name" value="AIG2-like_dom"/>
</dbReference>